<keyword evidence="9" id="KW-0407">Ion channel</keyword>
<dbReference type="InterPro" id="IPR001807">
    <property type="entry name" value="ClC"/>
</dbReference>
<comment type="subcellular location">
    <subcellularLocation>
        <location evidence="1">Membrane</location>
        <topology evidence="1">Multi-pass membrane protein</topology>
    </subcellularLocation>
</comment>
<dbReference type="AlphaFoldDB" id="A0A2W5PX48"/>
<dbReference type="SUPFAM" id="SSF81340">
    <property type="entry name" value="Clc chloride channel"/>
    <property type="match status" value="1"/>
</dbReference>
<feature type="non-terminal residue" evidence="11">
    <location>
        <position position="192"/>
    </location>
</feature>
<keyword evidence="5" id="KW-0406">Ion transport</keyword>
<evidence type="ECO:0000313" key="12">
    <source>
        <dbReference type="Proteomes" id="UP000249135"/>
    </source>
</evidence>
<keyword evidence="4 10" id="KW-1133">Transmembrane helix</keyword>
<feature type="transmembrane region" description="Helical" evidence="10">
    <location>
        <begin position="141"/>
        <end position="166"/>
    </location>
</feature>
<dbReference type="EMBL" id="QFPP01000265">
    <property type="protein sequence ID" value="PZQ70561.1"/>
    <property type="molecule type" value="Genomic_DNA"/>
</dbReference>
<dbReference type="CDD" id="cd00400">
    <property type="entry name" value="Voltage_gated_ClC"/>
    <property type="match status" value="1"/>
</dbReference>
<evidence type="ECO:0000256" key="4">
    <source>
        <dbReference type="ARBA" id="ARBA00022989"/>
    </source>
</evidence>
<dbReference type="Proteomes" id="UP000249135">
    <property type="component" value="Unassembled WGS sequence"/>
</dbReference>
<dbReference type="InterPro" id="IPR050368">
    <property type="entry name" value="ClC-type_chloride_channel"/>
</dbReference>
<accession>A0A2W5PX48</accession>
<keyword evidence="8" id="KW-0868">Chloride</keyword>
<keyword evidence="3 10" id="KW-0812">Transmembrane</keyword>
<dbReference type="Pfam" id="PF00654">
    <property type="entry name" value="Voltage_CLC"/>
    <property type="match status" value="1"/>
</dbReference>
<protein>
    <submittedName>
        <fullName evidence="11">Chloride channel protein</fullName>
    </submittedName>
</protein>
<organism evidence="11 12">
    <name type="scientific">Variovorax paradoxus</name>
    <dbReference type="NCBI Taxonomy" id="34073"/>
    <lineage>
        <taxon>Bacteria</taxon>
        <taxon>Pseudomonadati</taxon>
        <taxon>Pseudomonadota</taxon>
        <taxon>Betaproteobacteria</taxon>
        <taxon>Burkholderiales</taxon>
        <taxon>Comamonadaceae</taxon>
        <taxon>Variovorax</taxon>
    </lineage>
</organism>
<sequence length="192" mass="19659">MLTGALAAAATVLFRGLAHGVEWLATGHAAGFVDAARAIAPWQRVVVGAAGGLLAGAVLHLGLRWARRGPAGEYHLDYIDAARQGRVDLNDRTTLARSLSSLLSVGTGASIGREGPMVQMAAWFAATLARRLPLAAEERKTLLVCGIAAGIGAAYHAPVAGVVFVLELALGFFVRSAVAPVLIAAATASALM</sequence>
<name>A0A2W5PX48_VARPD</name>
<evidence type="ECO:0000313" key="11">
    <source>
        <dbReference type="EMBL" id="PZQ70561.1"/>
    </source>
</evidence>
<comment type="caution">
    <text evidence="11">The sequence shown here is derived from an EMBL/GenBank/DDBJ whole genome shotgun (WGS) entry which is preliminary data.</text>
</comment>
<dbReference type="PANTHER" id="PTHR43427:SF6">
    <property type="entry name" value="CHLORIDE CHANNEL PROTEIN CLC-E"/>
    <property type="match status" value="1"/>
</dbReference>
<evidence type="ECO:0000256" key="9">
    <source>
        <dbReference type="ARBA" id="ARBA00023303"/>
    </source>
</evidence>
<keyword evidence="6 10" id="KW-0472">Membrane</keyword>
<proteinExistence type="predicted"/>
<feature type="transmembrane region" description="Helical" evidence="10">
    <location>
        <begin position="42"/>
        <end position="63"/>
    </location>
</feature>
<dbReference type="GO" id="GO:0005254">
    <property type="term" value="F:chloride channel activity"/>
    <property type="evidence" value="ECO:0007669"/>
    <property type="project" value="UniProtKB-KW"/>
</dbReference>
<dbReference type="PRINTS" id="PR00762">
    <property type="entry name" value="CLCHANNEL"/>
</dbReference>
<dbReference type="GO" id="GO:0034707">
    <property type="term" value="C:chloride channel complex"/>
    <property type="evidence" value="ECO:0007669"/>
    <property type="project" value="UniProtKB-KW"/>
</dbReference>
<gene>
    <name evidence="11" type="ORF">DI563_18370</name>
</gene>
<evidence type="ECO:0000256" key="5">
    <source>
        <dbReference type="ARBA" id="ARBA00023065"/>
    </source>
</evidence>
<evidence type="ECO:0000256" key="6">
    <source>
        <dbReference type="ARBA" id="ARBA00023136"/>
    </source>
</evidence>
<evidence type="ECO:0000256" key="7">
    <source>
        <dbReference type="ARBA" id="ARBA00023173"/>
    </source>
</evidence>
<feature type="transmembrane region" description="Helical" evidence="10">
    <location>
        <begin position="172"/>
        <end position="191"/>
    </location>
</feature>
<dbReference type="PANTHER" id="PTHR43427">
    <property type="entry name" value="CHLORIDE CHANNEL PROTEIN CLC-E"/>
    <property type="match status" value="1"/>
</dbReference>
<dbReference type="InterPro" id="IPR014743">
    <property type="entry name" value="Cl-channel_core"/>
</dbReference>
<evidence type="ECO:0000256" key="2">
    <source>
        <dbReference type="ARBA" id="ARBA00022448"/>
    </source>
</evidence>
<dbReference type="Gene3D" id="1.10.3080.10">
    <property type="entry name" value="Clc chloride channel"/>
    <property type="match status" value="1"/>
</dbReference>
<evidence type="ECO:0000256" key="3">
    <source>
        <dbReference type="ARBA" id="ARBA00022692"/>
    </source>
</evidence>
<evidence type="ECO:0000256" key="8">
    <source>
        <dbReference type="ARBA" id="ARBA00023214"/>
    </source>
</evidence>
<evidence type="ECO:0000256" key="10">
    <source>
        <dbReference type="SAM" id="Phobius"/>
    </source>
</evidence>
<reference evidence="11 12" key="1">
    <citation type="submission" date="2017-08" db="EMBL/GenBank/DDBJ databases">
        <title>Infants hospitalized years apart are colonized by the same room-sourced microbial strains.</title>
        <authorList>
            <person name="Brooks B."/>
            <person name="Olm M.R."/>
            <person name="Firek B.A."/>
            <person name="Baker R."/>
            <person name="Thomas B.C."/>
            <person name="Morowitz M.J."/>
            <person name="Banfield J.F."/>
        </authorList>
    </citation>
    <scope>NUCLEOTIDE SEQUENCE [LARGE SCALE GENOMIC DNA]</scope>
    <source>
        <strain evidence="11">S2_005_003_R2_41</strain>
    </source>
</reference>
<keyword evidence="2" id="KW-0813">Transport</keyword>
<evidence type="ECO:0000256" key="1">
    <source>
        <dbReference type="ARBA" id="ARBA00004141"/>
    </source>
</evidence>
<keyword evidence="7" id="KW-0869">Chloride channel</keyword>